<keyword evidence="3 5" id="KW-0800">Toxin</keyword>
<keyword evidence="4 5" id="KW-0732">Signal</keyword>
<feature type="chain" id="PRO_5028512410" description="Conotoxin" evidence="5">
    <location>
        <begin position="20"/>
        <end position="64"/>
    </location>
</feature>
<name>S4UJS1_CONLI</name>
<dbReference type="GO" id="GO:0005576">
    <property type="term" value="C:extracellular region"/>
    <property type="evidence" value="ECO:0007669"/>
    <property type="project" value="UniProtKB-SubCell"/>
</dbReference>
<reference evidence="6" key="1">
    <citation type="submission" date="2012-07" db="EMBL/GenBank/DDBJ databases">
        <title>Genomic structure, molecular evolution, and diversity of the conotoxins.</title>
        <authorList>
            <person name="Wu Y."/>
            <person name="Wang L."/>
            <person name="Zhou M."/>
            <person name="Ren Z."/>
            <person name="Zhu X."/>
            <person name="You Y."/>
            <person name="Qiang Y."/>
            <person name="Qin M."/>
            <person name="Luo S."/>
            <person name="Xu A."/>
        </authorList>
    </citation>
    <scope>NUCLEOTIDE SEQUENCE</scope>
</reference>
<protein>
    <recommendedName>
        <fullName evidence="5">Conotoxin</fullName>
    </recommendedName>
</protein>
<evidence type="ECO:0000256" key="4">
    <source>
        <dbReference type="ARBA" id="ARBA00022729"/>
    </source>
</evidence>
<evidence type="ECO:0000256" key="2">
    <source>
        <dbReference type="ARBA" id="ARBA00022525"/>
    </source>
</evidence>
<dbReference type="EMBL" id="JX293517">
    <property type="protein sequence ID" value="AGK23257.1"/>
    <property type="molecule type" value="mRNA"/>
</dbReference>
<organism evidence="6">
    <name type="scientific">Conus lividus</name>
    <name type="common">Livid cone</name>
    <dbReference type="NCBI Taxonomy" id="89426"/>
    <lineage>
        <taxon>Eukaryota</taxon>
        <taxon>Metazoa</taxon>
        <taxon>Spiralia</taxon>
        <taxon>Lophotrochozoa</taxon>
        <taxon>Mollusca</taxon>
        <taxon>Gastropoda</taxon>
        <taxon>Caenogastropoda</taxon>
        <taxon>Neogastropoda</taxon>
        <taxon>Conoidea</taxon>
        <taxon>Conidae</taxon>
        <taxon>Conus</taxon>
        <taxon>Lividoconus</taxon>
    </lineage>
</organism>
<dbReference type="GO" id="GO:0090729">
    <property type="term" value="F:toxin activity"/>
    <property type="evidence" value="ECO:0007669"/>
    <property type="project" value="UniProtKB-UniRule"/>
</dbReference>
<comment type="similarity">
    <text evidence="5">Belongs to the conotoxin T superfamily.</text>
</comment>
<dbReference type="Pfam" id="PF16981">
    <property type="entry name" value="Chi-conotoxin"/>
    <property type="match status" value="1"/>
</dbReference>
<accession>S4UJS1</accession>
<evidence type="ECO:0000256" key="5">
    <source>
        <dbReference type="RuleBase" id="RU367125"/>
    </source>
</evidence>
<comment type="subcellular location">
    <subcellularLocation>
        <location evidence="1 5">Secreted</location>
    </subcellularLocation>
</comment>
<dbReference type="AlphaFoldDB" id="S4UJS1"/>
<feature type="signal peptide" evidence="5">
    <location>
        <begin position="1"/>
        <end position="19"/>
    </location>
</feature>
<dbReference type="InterPro" id="IPR031565">
    <property type="entry name" value="T-conotoxin"/>
</dbReference>
<sequence>MLCLPVFIILLLLVSPAATLRVQSKLERFLTQQSPRDFAKSVMQLLHYNWIDCCNYGVSDCCIG</sequence>
<evidence type="ECO:0000256" key="3">
    <source>
        <dbReference type="ARBA" id="ARBA00022656"/>
    </source>
</evidence>
<proteinExistence type="evidence at transcript level"/>
<keyword evidence="2 5" id="KW-0964">Secreted</keyword>
<evidence type="ECO:0000256" key="1">
    <source>
        <dbReference type="ARBA" id="ARBA00004613"/>
    </source>
</evidence>
<evidence type="ECO:0000313" key="6">
    <source>
        <dbReference type="EMBL" id="AGK23257.1"/>
    </source>
</evidence>